<gene>
    <name evidence="3" type="ORF">OHK93_004456</name>
</gene>
<dbReference type="InterPro" id="IPR039128">
    <property type="entry name" value="TRIP4-like"/>
</dbReference>
<dbReference type="GO" id="GO:0180022">
    <property type="term" value="C:RQC-trigger complex"/>
    <property type="evidence" value="ECO:0007669"/>
    <property type="project" value="InterPro"/>
</dbReference>
<comment type="caution">
    <text evidence="3">The sequence shown here is derived from an EMBL/GenBank/DDBJ whole genome shotgun (WGS) entry which is preliminary data.</text>
</comment>
<evidence type="ECO:0000256" key="1">
    <source>
        <dbReference type="SAM" id="MobiDB-lite"/>
    </source>
</evidence>
<dbReference type="EMBL" id="JAPUFD010000020">
    <property type="protein sequence ID" value="MDI1492674.1"/>
    <property type="molecule type" value="Genomic_DNA"/>
</dbReference>
<feature type="domain" description="TRIP4/RQT4 C2HC5-type zinc finger" evidence="2">
    <location>
        <begin position="270"/>
        <end position="320"/>
    </location>
</feature>
<reference evidence="3" key="1">
    <citation type="journal article" date="2023" name="Genome Biol. Evol.">
        <title>First Whole Genome Sequence and Flow Cytometry Genome Size Data for the Lichen-Forming Fungus Ramalina farinacea (Ascomycota).</title>
        <authorList>
            <person name="Llewellyn T."/>
            <person name="Mian S."/>
            <person name="Hill R."/>
            <person name="Leitch I.J."/>
            <person name="Gaya E."/>
        </authorList>
    </citation>
    <scope>NUCLEOTIDE SEQUENCE</scope>
    <source>
        <strain evidence="3">LIQ254RAFAR</strain>
    </source>
</reference>
<feature type="compositionally biased region" description="Polar residues" evidence="1">
    <location>
        <begin position="169"/>
        <end position="191"/>
    </location>
</feature>
<feature type="compositionally biased region" description="Low complexity" evidence="1">
    <location>
        <begin position="198"/>
        <end position="220"/>
    </location>
</feature>
<feature type="compositionally biased region" description="Acidic residues" evidence="1">
    <location>
        <begin position="466"/>
        <end position="478"/>
    </location>
</feature>
<sequence length="575" mass="61528">MATSDWARSQLSTLISLDTESITQLLDYTSTLSNDAAAGHLKQLLGDTPKSLDFISSYNARRSNPYDLTATQSTSLSQDAPQPPCNGPSGSTKGAQNRRKNAKPPLHQQPARRLEGYGNITGGYQKAQEEDYMAASSRPHPNSHNAALANALTLNDAPDATQLPRKTAGPTSSASKTNVKQPPSAAGNQLSPYLPNVRTKTSHSSHPSSRTSSPAPSKTTVTIPGGTAGHGASTTLEDLDSAIRSLEIQTNPTLSSSTTSKSSKDKDRERKCTCNATRHPLLLAAPNCLNCGKIICVKEGLGPCTFCATPLLGAGEIQAMLTELKQERGIARQSRGNAGQKRADVATNMGAAGRGAATAGVLDKAMKHRDTLLNYQAENAQRTTVRDEAADYDTTLASSGGAGAGWMTPAQRAKEVARQQKVLREREWEAKPEYEKRNMVLNIEVGKGGKSKIIKGTGKKEKEKELEEPEVTDEEVSGEEVGVGKVEGNGVGGGAFSRNPLLGNGLVRPIWKPTEEKGKERAIETEEPTKRKGWRRVQDDYEDNEGWILDGGVYGGRGDEFGQNPLLGTEEHAYG</sequence>
<proteinExistence type="predicted"/>
<feature type="compositionally biased region" description="Gly residues" evidence="1">
    <location>
        <begin position="485"/>
        <end position="495"/>
    </location>
</feature>
<organism evidence="3 4">
    <name type="scientific">Ramalina farinacea</name>
    <dbReference type="NCBI Taxonomy" id="258253"/>
    <lineage>
        <taxon>Eukaryota</taxon>
        <taxon>Fungi</taxon>
        <taxon>Dikarya</taxon>
        <taxon>Ascomycota</taxon>
        <taxon>Pezizomycotina</taxon>
        <taxon>Lecanoromycetes</taxon>
        <taxon>OSLEUM clade</taxon>
        <taxon>Lecanoromycetidae</taxon>
        <taxon>Lecanorales</taxon>
        <taxon>Lecanorineae</taxon>
        <taxon>Ramalinaceae</taxon>
        <taxon>Ramalina</taxon>
    </lineage>
</organism>
<keyword evidence="4" id="KW-1185">Reference proteome</keyword>
<dbReference type="PANTHER" id="PTHR12963:SF4">
    <property type="entry name" value="ACTIVATING SIGNAL COINTEGRATOR 1"/>
    <property type="match status" value="1"/>
</dbReference>
<evidence type="ECO:0000313" key="4">
    <source>
        <dbReference type="Proteomes" id="UP001161017"/>
    </source>
</evidence>
<feature type="region of interest" description="Disordered" evidence="1">
    <location>
        <begin position="454"/>
        <end position="575"/>
    </location>
</feature>
<feature type="region of interest" description="Disordered" evidence="1">
    <location>
        <begin position="247"/>
        <end position="270"/>
    </location>
</feature>
<dbReference type="InterPro" id="IPR009349">
    <property type="entry name" value="TRIP4/RQT4_C2HC5_Znf"/>
</dbReference>
<dbReference type="Pfam" id="PF06221">
    <property type="entry name" value="zf-C2HC5"/>
    <property type="match status" value="1"/>
</dbReference>
<feature type="compositionally biased region" description="Polar residues" evidence="1">
    <location>
        <begin position="70"/>
        <end position="80"/>
    </location>
</feature>
<dbReference type="PANTHER" id="PTHR12963">
    <property type="entry name" value="THYROID RECEPTOR INTERACTING PROTEIN RELATED"/>
    <property type="match status" value="1"/>
</dbReference>
<evidence type="ECO:0000313" key="3">
    <source>
        <dbReference type="EMBL" id="MDI1492674.1"/>
    </source>
</evidence>
<accession>A0AA43TYP6</accession>
<dbReference type="GO" id="GO:0072344">
    <property type="term" value="P:rescue of stalled ribosome"/>
    <property type="evidence" value="ECO:0007669"/>
    <property type="project" value="InterPro"/>
</dbReference>
<dbReference type="Proteomes" id="UP001161017">
    <property type="component" value="Unassembled WGS sequence"/>
</dbReference>
<feature type="region of interest" description="Disordered" evidence="1">
    <location>
        <begin position="160"/>
        <end position="234"/>
    </location>
</feature>
<dbReference type="GO" id="GO:0008270">
    <property type="term" value="F:zinc ion binding"/>
    <property type="evidence" value="ECO:0007669"/>
    <property type="project" value="InterPro"/>
</dbReference>
<feature type="compositionally biased region" description="Basic and acidic residues" evidence="1">
    <location>
        <begin position="513"/>
        <end position="530"/>
    </location>
</feature>
<protein>
    <recommendedName>
        <fullName evidence="2">TRIP4/RQT4 C2HC5-type zinc finger domain-containing protein</fullName>
    </recommendedName>
</protein>
<dbReference type="AlphaFoldDB" id="A0AA43TYP6"/>
<feature type="region of interest" description="Disordered" evidence="1">
    <location>
        <begin position="70"/>
        <end position="119"/>
    </location>
</feature>
<dbReference type="GO" id="GO:0045893">
    <property type="term" value="P:positive regulation of DNA-templated transcription"/>
    <property type="evidence" value="ECO:0007669"/>
    <property type="project" value="TreeGrafter"/>
</dbReference>
<evidence type="ECO:0000259" key="2">
    <source>
        <dbReference type="Pfam" id="PF06221"/>
    </source>
</evidence>
<dbReference type="GO" id="GO:0005634">
    <property type="term" value="C:nucleus"/>
    <property type="evidence" value="ECO:0007669"/>
    <property type="project" value="InterPro"/>
</dbReference>
<name>A0AA43TYP6_9LECA</name>